<evidence type="ECO:0008006" key="3">
    <source>
        <dbReference type="Google" id="ProtNLM"/>
    </source>
</evidence>
<dbReference type="InterPro" id="IPR029063">
    <property type="entry name" value="SAM-dependent_MTases_sf"/>
</dbReference>
<organism evidence="1 2">
    <name type="scientific">Aureimonas ureilytica</name>
    <dbReference type="NCBI Taxonomy" id="401562"/>
    <lineage>
        <taxon>Bacteria</taxon>
        <taxon>Pseudomonadati</taxon>
        <taxon>Pseudomonadota</taxon>
        <taxon>Alphaproteobacteria</taxon>
        <taxon>Hyphomicrobiales</taxon>
        <taxon>Aurantimonadaceae</taxon>
        <taxon>Aureimonas</taxon>
    </lineage>
</organism>
<dbReference type="PATRIC" id="fig|401562.3.peg.988"/>
<sequence length="65" mass="6776">MTLMKTRILTTDVVVGAWFAGSGATDEACRLAGRRYLGCEIDPAMAALARARIAAVLPLGGRTAP</sequence>
<reference evidence="1 2" key="1">
    <citation type="journal article" date="2016" name="Front. Microbiol.">
        <title>Genomic Resource of Rice Seed Associated Bacteria.</title>
        <authorList>
            <person name="Midha S."/>
            <person name="Bansal K."/>
            <person name="Sharma S."/>
            <person name="Kumar N."/>
            <person name="Patil P.P."/>
            <person name="Chaudhry V."/>
            <person name="Patil P.B."/>
        </authorList>
    </citation>
    <scope>NUCLEOTIDE SEQUENCE [LARGE SCALE GENOMIC DNA]</scope>
    <source>
        <strain evidence="1 2">NS226</strain>
    </source>
</reference>
<protein>
    <recommendedName>
        <fullName evidence="3">DNA methylase N-4/N-6 domain-containing protein</fullName>
    </recommendedName>
</protein>
<dbReference type="SUPFAM" id="SSF53335">
    <property type="entry name" value="S-adenosyl-L-methionine-dependent methyltransferases"/>
    <property type="match status" value="1"/>
</dbReference>
<dbReference type="AlphaFoldDB" id="A0A175RAR7"/>
<comment type="caution">
    <text evidence="1">The sequence shown here is derived from an EMBL/GenBank/DDBJ whole genome shotgun (WGS) entry which is preliminary data.</text>
</comment>
<gene>
    <name evidence="1" type="ORF">NS226_08210</name>
</gene>
<name>A0A175RAR7_9HYPH</name>
<evidence type="ECO:0000313" key="1">
    <source>
        <dbReference type="EMBL" id="KTQ96340.1"/>
    </source>
</evidence>
<dbReference type="RefSeq" id="WP_058634575.1">
    <property type="nucleotide sequence ID" value="NZ_LDPZ01000016.1"/>
</dbReference>
<dbReference type="Proteomes" id="UP000078272">
    <property type="component" value="Unassembled WGS sequence"/>
</dbReference>
<dbReference type="Gene3D" id="3.40.50.150">
    <property type="entry name" value="Vaccinia Virus protein VP39"/>
    <property type="match status" value="1"/>
</dbReference>
<evidence type="ECO:0000313" key="2">
    <source>
        <dbReference type="Proteomes" id="UP000078272"/>
    </source>
</evidence>
<dbReference type="EMBL" id="LDPZ01000016">
    <property type="protein sequence ID" value="KTQ96340.1"/>
    <property type="molecule type" value="Genomic_DNA"/>
</dbReference>
<accession>A0A175RAR7</accession>
<proteinExistence type="predicted"/>